<dbReference type="Gramene" id="mRNA:HanXRQr2_Chr03g0098961">
    <property type="protein sequence ID" value="CDS:HanXRQr2_Chr03g0098961.1"/>
    <property type="gene ID" value="HanXRQr2_Chr03g0098961"/>
</dbReference>
<evidence type="ECO:0000313" key="4">
    <source>
        <dbReference type="EMBL" id="KAF5813482.1"/>
    </source>
</evidence>
<dbReference type="GO" id="GO:0045493">
    <property type="term" value="P:xylan catabolic process"/>
    <property type="evidence" value="ECO:0007669"/>
    <property type="project" value="UniProtKB-KW"/>
</dbReference>
<comment type="similarity">
    <text evidence="1">Belongs to the peptidase A1 family.</text>
</comment>
<reference evidence="4" key="2">
    <citation type="submission" date="2020-06" db="EMBL/GenBank/DDBJ databases">
        <title>Helianthus annuus Genome sequencing and assembly Release 2.</title>
        <authorList>
            <person name="Gouzy J."/>
            <person name="Langlade N."/>
            <person name="Munos S."/>
        </authorList>
    </citation>
    <scope>NUCLEOTIDE SEQUENCE</scope>
    <source>
        <tissue evidence="4">Leaves</tissue>
    </source>
</reference>
<organism evidence="4 5">
    <name type="scientific">Helianthus annuus</name>
    <name type="common">Common sunflower</name>
    <dbReference type="NCBI Taxonomy" id="4232"/>
    <lineage>
        <taxon>Eukaryota</taxon>
        <taxon>Viridiplantae</taxon>
        <taxon>Streptophyta</taxon>
        <taxon>Embryophyta</taxon>
        <taxon>Tracheophyta</taxon>
        <taxon>Spermatophyta</taxon>
        <taxon>Magnoliopsida</taxon>
        <taxon>eudicotyledons</taxon>
        <taxon>Gunneridae</taxon>
        <taxon>Pentapetalae</taxon>
        <taxon>asterids</taxon>
        <taxon>campanulids</taxon>
        <taxon>Asterales</taxon>
        <taxon>Asteraceae</taxon>
        <taxon>Asteroideae</taxon>
        <taxon>Heliantheae alliance</taxon>
        <taxon>Heliantheae</taxon>
        <taxon>Helianthus</taxon>
    </lineage>
</organism>
<dbReference type="SUPFAM" id="SSF50630">
    <property type="entry name" value="Acid proteases"/>
    <property type="match status" value="1"/>
</dbReference>
<evidence type="ECO:0000259" key="3">
    <source>
        <dbReference type="PROSITE" id="PS51767"/>
    </source>
</evidence>
<gene>
    <name evidence="4" type="ORF">HanXRQr2_Chr03g0098961</name>
</gene>
<name>A0A9K3JEH7_HELAN</name>
<dbReference type="EMBL" id="MNCJ02000318">
    <property type="protein sequence ID" value="KAF5813482.1"/>
    <property type="molecule type" value="Genomic_DNA"/>
</dbReference>
<dbReference type="GO" id="GO:0006508">
    <property type="term" value="P:proteolysis"/>
    <property type="evidence" value="ECO:0007669"/>
    <property type="project" value="InterPro"/>
</dbReference>
<feature type="domain" description="Peptidase A1" evidence="3">
    <location>
        <begin position="35"/>
        <end position="405"/>
    </location>
</feature>
<keyword evidence="4" id="KW-0378">Hydrolase</keyword>
<keyword evidence="4" id="KW-0858">Xylan degradation</keyword>
<keyword evidence="4" id="KW-0326">Glycosidase</keyword>
<dbReference type="InterPro" id="IPR001461">
    <property type="entry name" value="Aspartic_peptidase_A1"/>
</dbReference>
<evidence type="ECO:0000313" key="5">
    <source>
        <dbReference type="Proteomes" id="UP000215914"/>
    </source>
</evidence>
<dbReference type="AlphaFoldDB" id="A0A9K3JEH7"/>
<dbReference type="InterPro" id="IPR032861">
    <property type="entry name" value="TAXi_N"/>
</dbReference>
<evidence type="ECO:0000256" key="1">
    <source>
        <dbReference type="ARBA" id="ARBA00007447"/>
    </source>
</evidence>
<dbReference type="Gene3D" id="2.40.70.10">
    <property type="entry name" value="Acid Proteases"/>
    <property type="match status" value="2"/>
</dbReference>
<sequence length="426" mass="46877">MPLVKLLILILLASLYRDVLFQGYTSRYNTSAMPITKDAKTSLHTLFNYSLIDLDAPFTWQDCVIHNGPVACGLEEGCRFPVQCDTTFCKEAHSYNNPKCPSLNITSKYGCKICAFTPLNPISKSCKLSQLTTILMTFWGTDGHSPSSSAHYPIYGFGSEFVVSCAPSSLLKSLPEGAHSVEAFSWSTLALPRQVQNIIPNVADKFALCLSSSSKAPGVTFLGEGPFYFTSFPNLDLRSILSYTPMIRKHNTSLGYYIRINRISINGISIPLQSLKSGSVKLSTVVPYTKLRSDIYKALVYSFAMATKSIPRMKSVQPFSFCLKSSAVGSVEKGFRVPKIGLETESGKIWTISGDNSMKRVGNGTVCLAFIDGGLKMKDVIVIGMYQMENNFLFFDLGNQKLGFSSSLLARGTSCSSFNFTYVPEY</sequence>
<dbReference type="InterPro" id="IPR033121">
    <property type="entry name" value="PEPTIDASE_A1"/>
</dbReference>
<dbReference type="PROSITE" id="PS51767">
    <property type="entry name" value="PEPTIDASE_A1"/>
    <property type="match status" value="1"/>
</dbReference>
<dbReference type="GO" id="GO:0016798">
    <property type="term" value="F:hydrolase activity, acting on glycosyl bonds"/>
    <property type="evidence" value="ECO:0007669"/>
    <property type="project" value="UniProtKB-KW"/>
</dbReference>
<evidence type="ECO:0000256" key="2">
    <source>
        <dbReference type="SAM" id="SignalP"/>
    </source>
</evidence>
<keyword evidence="4" id="KW-0119">Carbohydrate metabolism</keyword>
<keyword evidence="2" id="KW-0732">Signal</keyword>
<reference evidence="4" key="1">
    <citation type="journal article" date="2017" name="Nature">
        <title>The sunflower genome provides insights into oil metabolism, flowering and Asterid evolution.</title>
        <authorList>
            <person name="Badouin H."/>
            <person name="Gouzy J."/>
            <person name="Grassa C.J."/>
            <person name="Murat F."/>
            <person name="Staton S.E."/>
            <person name="Cottret L."/>
            <person name="Lelandais-Briere C."/>
            <person name="Owens G.L."/>
            <person name="Carrere S."/>
            <person name="Mayjonade B."/>
            <person name="Legrand L."/>
            <person name="Gill N."/>
            <person name="Kane N.C."/>
            <person name="Bowers J.E."/>
            <person name="Hubner S."/>
            <person name="Bellec A."/>
            <person name="Berard A."/>
            <person name="Berges H."/>
            <person name="Blanchet N."/>
            <person name="Boniface M.C."/>
            <person name="Brunel D."/>
            <person name="Catrice O."/>
            <person name="Chaidir N."/>
            <person name="Claudel C."/>
            <person name="Donnadieu C."/>
            <person name="Faraut T."/>
            <person name="Fievet G."/>
            <person name="Helmstetter N."/>
            <person name="King M."/>
            <person name="Knapp S.J."/>
            <person name="Lai Z."/>
            <person name="Le Paslier M.C."/>
            <person name="Lippi Y."/>
            <person name="Lorenzon L."/>
            <person name="Mandel J.R."/>
            <person name="Marage G."/>
            <person name="Marchand G."/>
            <person name="Marquand E."/>
            <person name="Bret-Mestries E."/>
            <person name="Morien E."/>
            <person name="Nambeesan S."/>
            <person name="Nguyen T."/>
            <person name="Pegot-Espagnet P."/>
            <person name="Pouilly N."/>
            <person name="Raftis F."/>
            <person name="Sallet E."/>
            <person name="Schiex T."/>
            <person name="Thomas J."/>
            <person name="Vandecasteele C."/>
            <person name="Vares D."/>
            <person name="Vear F."/>
            <person name="Vautrin S."/>
            <person name="Crespi M."/>
            <person name="Mangin B."/>
            <person name="Burke J.M."/>
            <person name="Salse J."/>
            <person name="Munos S."/>
            <person name="Vincourt P."/>
            <person name="Rieseberg L.H."/>
            <person name="Langlade N.B."/>
        </authorList>
    </citation>
    <scope>NUCLEOTIDE SEQUENCE</scope>
    <source>
        <tissue evidence="4">Leaves</tissue>
    </source>
</reference>
<feature type="chain" id="PRO_5039925397" evidence="2">
    <location>
        <begin position="22"/>
        <end position="426"/>
    </location>
</feature>
<dbReference type="Proteomes" id="UP000215914">
    <property type="component" value="Unassembled WGS sequence"/>
</dbReference>
<dbReference type="InterPro" id="IPR021109">
    <property type="entry name" value="Peptidase_aspartic_dom_sf"/>
</dbReference>
<keyword evidence="4" id="KW-0624">Polysaccharide degradation</keyword>
<dbReference type="Pfam" id="PF14543">
    <property type="entry name" value="TAXi_N"/>
    <property type="match status" value="1"/>
</dbReference>
<dbReference type="PANTHER" id="PTHR47965">
    <property type="entry name" value="ASPARTYL PROTEASE-RELATED"/>
    <property type="match status" value="1"/>
</dbReference>
<protein>
    <submittedName>
        <fullName evidence="4">Aspartic peptidase A1 family, aspartic peptidase domain superfamily, xylanase inhibitor</fullName>
    </submittedName>
</protein>
<dbReference type="PANTHER" id="PTHR47965:SF63">
    <property type="entry name" value="OS01G0937200 PROTEIN"/>
    <property type="match status" value="1"/>
</dbReference>
<dbReference type="Pfam" id="PF14541">
    <property type="entry name" value="TAXi_C"/>
    <property type="match status" value="1"/>
</dbReference>
<dbReference type="InterPro" id="IPR032799">
    <property type="entry name" value="TAXi_C"/>
</dbReference>
<accession>A0A9K3JEH7</accession>
<comment type="caution">
    <text evidence="4">The sequence shown here is derived from an EMBL/GenBank/DDBJ whole genome shotgun (WGS) entry which is preliminary data.</text>
</comment>
<feature type="signal peptide" evidence="2">
    <location>
        <begin position="1"/>
        <end position="21"/>
    </location>
</feature>
<proteinExistence type="inferred from homology"/>
<keyword evidence="5" id="KW-1185">Reference proteome</keyword>
<dbReference type="OrthoDB" id="1258937at2759"/>
<dbReference type="GO" id="GO:0004190">
    <property type="term" value="F:aspartic-type endopeptidase activity"/>
    <property type="evidence" value="ECO:0007669"/>
    <property type="project" value="InterPro"/>
</dbReference>